<dbReference type="GO" id="GO:0005576">
    <property type="term" value="C:extracellular region"/>
    <property type="evidence" value="ECO:0007669"/>
    <property type="project" value="InterPro"/>
</dbReference>
<reference evidence="3 4" key="1">
    <citation type="submission" date="2021-06" db="EMBL/GenBank/DDBJ databases">
        <title>Caerostris extrusa draft genome.</title>
        <authorList>
            <person name="Kono N."/>
            <person name="Arakawa K."/>
        </authorList>
    </citation>
    <scope>NUCLEOTIDE SEQUENCE [LARGE SCALE GENOMIC DNA]</scope>
</reference>
<keyword evidence="4" id="KW-1185">Reference proteome</keyword>
<proteinExistence type="predicted"/>
<feature type="domain" description="WAP" evidence="2">
    <location>
        <begin position="12"/>
        <end position="59"/>
    </location>
</feature>
<name>A0AAV4PQ87_CAEEX</name>
<comment type="caution">
    <text evidence="3">The sequence shown here is derived from an EMBL/GenBank/DDBJ whole genome shotgun (WGS) entry which is preliminary data.</text>
</comment>
<evidence type="ECO:0000313" key="4">
    <source>
        <dbReference type="Proteomes" id="UP001054945"/>
    </source>
</evidence>
<evidence type="ECO:0000259" key="2">
    <source>
        <dbReference type="Pfam" id="PF00095"/>
    </source>
</evidence>
<evidence type="ECO:0000313" key="3">
    <source>
        <dbReference type="EMBL" id="GIX98483.1"/>
    </source>
</evidence>
<dbReference type="EMBL" id="BPLR01004918">
    <property type="protein sequence ID" value="GIX98483.1"/>
    <property type="molecule type" value="Genomic_DNA"/>
</dbReference>
<sequence>MFSIVADVEDSPDDCPRDRTEAESTGRNCLRKCKLDADCISARKRCLCDGLCGWSCVRPDTTPNDNTSHEGILLLVCQSVNASDFYVGRKSQIVYNEYWQR</sequence>
<protein>
    <recommendedName>
        <fullName evidence="2">WAP domain-containing protein</fullName>
    </recommendedName>
</protein>
<feature type="compositionally biased region" description="Basic and acidic residues" evidence="1">
    <location>
        <begin position="14"/>
        <end position="23"/>
    </location>
</feature>
<dbReference type="Pfam" id="PF00095">
    <property type="entry name" value="WAP"/>
    <property type="match status" value="1"/>
</dbReference>
<evidence type="ECO:0000256" key="1">
    <source>
        <dbReference type="SAM" id="MobiDB-lite"/>
    </source>
</evidence>
<dbReference type="Proteomes" id="UP001054945">
    <property type="component" value="Unassembled WGS sequence"/>
</dbReference>
<dbReference type="GO" id="GO:0030414">
    <property type="term" value="F:peptidase inhibitor activity"/>
    <property type="evidence" value="ECO:0007669"/>
    <property type="project" value="InterPro"/>
</dbReference>
<dbReference type="InterPro" id="IPR008197">
    <property type="entry name" value="WAP_dom"/>
</dbReference>
<dbReference type="AlphaFoldDB" id="A0AAV4PQ87"/>
<feature type="region of interest" description="Disordered" evidence="1">
    <location>
        <begin position="1"/>
        <end position="23"/>
    </location>
</feature>
<accession>A0AAV4PQ87</accession>
<organism evidence="3 4">
    <name type="scientific">Caerostris extrusa</name>
    <name type="common">Bark spider</name>
    <name type="synonym">Caerostris bankana</name>
    <dbReference type="NCBI Taxonomy" id="172846"/>
    <lineage>
        <taxon>Eukaryota</taxon>
        <taxon>Metazoa</taxon>
        <taxon>Ecdysozoa</taxon>
        <taxon>Arthropoda</taxon>
        <taxon>Chelicerata</taxon>
        <taxon>Arachnida</taxon>
        <taxon>Araneae</taxon>
        <taxon>Araneomorphae</taxon>
        <taxon>Entelegynae</taxon>
        <taxon>Araneoidea</taxon>
        <taxon>Araneidae</taxon>
        <taxon>Caerostris</taxon>
    </lineage>
</organism>
<gene>
    <name evidence="3" type="ORF">CEXT_609671</name>
</gene>